<proteinExistence type="predicted"/>
<dbReference type="GO" id="GO:0004520">
    <property type="term" value="F:DNA endonuclease activity"/>
    <property type="evidence" value="ECO:0007669"/>
    <property type="project" value="TreeGrafter"/>
</dbReference>
<dbReference type="GO" id="GO:0006281">
    <property type="term" value="P:DNA repair"/>
    <property type="evidence" value="ECO:0007669"/>
    <property type="project" value="TreeGrafter"/>
</dbReference>
<keyword evidence="1" id="KW-0378">Hydrolase</keyword>
<evidence type="ECO:0008006" key="4">
    <source>
        <dbReference type="Google" id="ProtNLM"/>
    </source>
</evidence>
<keyword evidence="3" id="KW-1185">Reference proteome</keyword>
<comment type="caution">
    <text evidence="2">The sequence shown here is derived from an EMBL/GenBank/DDBJ whole genome shotgun (WGS) entry which is preliminary data.</text>
</comment>
<organism evidence="2 3">
    <name type="scientific">Erythroxylum novogranatense</name>
    <dbReference type="NCBI Taxonomy" id="1862640"/>
    <lineage>
        <taxon>Eukaryota</taxon>
        <taxon>Viridiplantae</taxon>
        <taxon>Streptophyta</taxon>
        <taxon>Embryophyta</taxon>
        <taxon>Tracheophyta</taxon>
        <taxon>Spermatophyta</taxon>
        <taxon>Magnoliopsida</taxon>
        <taxon>eudicotyledons</taxon>
        <taxon>Gunneridae</taxon>
        <taxon>Pentapetalae</taxon>
        <taxon>rosids</taxon>
        <taxon>fabids</taxon>
        <taxon>Malpighiales</taxon>
        <taxon>Erythroxylaceae</taxon>
        <taxon>Erythroxylum</taxon>
    </lineage>
</organism>
<name>A0AAV8SLH8_9ROSI</name>
<dbReference type="EMBL" id="JAIWQS010000010">
    <property type="protein sequence ID" value="KAJ8753085.1"/>
    <property type="molecule type" value="Genomic_DNA"/>
</dbReference>
<dbReference type="AlphaFoldDB" id="A0AAV8SLH8"/>
<protein>
    <recommendedName>
        <fullName evidence="4">LAGLIDADG homing endonuclease</fullName>
    </recommendedName>
</protein>
<dbReference type="Proteomes" id="UP001159364">
    <property type="component" value="Linkage Group LG10"/>
</dbReference>
<dbReference type="GO" id="GO:0016787">
    <property type="term" value="F:hydrolase activity"/>
    <property type="evidence" value="ECO:0007669"/>
    <property type="project" value="UniProtKB-KW"/>
</dbReference>
<evidence type="ECO:0000313" key="3">
    <source>
        <dbReference type="Proteomes" id="UP001159364"/>
    </source>
</evidence>
<gene>
    <name evidence="2" type="ORF">K2173_012458</name>
</gene>
<dbReference type="PANTHER" id="PTHR45766:SF5">
    <property type="entry name" value="SNF2 DOMAIN-CONTAINING PROTEIN _ HELICASE DOMAIN-CONTAINING PROTEIN _ HNH ENDONUCLEASE DOMAIN-CONTAINING PROTEIN"/>
    <property type="match status" value="1"/>
</dbReference>
<evidence type="ECO:0000313" key="2">
    <source>
        <dbReference type="EMBL" id="KAJ8753085.1"/>
    </source>
</evidence>
<reference evidence="2 3" key="1">
    <citation type="submission" date="2021-09" db="EMBL/GenBank/DDBJ databases">
        <title>Genomic insights and catalytic innovation underlie evolution of tropane alkaloids biosynthesis.</title>
        <authorList>
            <person name="Wang Y.-J."/>
            <person name="Tian T."/>
            <person name="Huang J.-P."/>
            <person name="Huang S.-X."/>
        </authorList>
    </citation>
    <scope>NUCLEOTIDE SEQUENCE [LARGE SCALE GENOMIC DNA]</scope>
    <source>
        <strain evidence="2">KIB-2018</strain>
        <tissue evidence="2">Leaf</tissue>
    </source>
</reference>
<dbReference type="PANTHER" id="PTHR45766">
    <property type="entry name" value="DNA ANNEALING HELICASE AND ENDONUCLEASE ZRANB3 FAMILY MEMBER"/>
    <property type="match status" value="1"/>
</dbReference>
<accession>A0AAV8SLH8</accession>
<evidence type="ECO:0000256" key="1">
    <source>
        <dbReference type="ARBA" id="ARBA00022801"/>
    </source>
</evidence>
<dbReference type="GO" id="GO:0031297">
    <property type="term" value="P:replication fork processing"/>
    <property type="evidence" value="ECO:0007669"/>
    <property type="project" value="TreeGrafter"/>
</dbReference>
<dbReference type="GO" id="GO:0043596">
    <property type="term" value="C:nuclear replication fork"/>
    <property type="evidence" value="ECO:0007669"/>
    <property type="project" value="TreeGrafter"/>
</dbReference>
<sequence length="222" mass="25090">MASHSKLSAEDLHMLPFTGSADDIQPSPIRDEVAKKFTGKSEEEPSCGGIICRTDNHHVGMIPNKVTIYTIFKGNPDYKLAILTFFSEWDKLGPIEKRKLRGKTLQLSLSIELQYLNESINHNAGVGVYGMLNGGSKRRTTPLYNISHPLPKNEVWKLVNLHGGFGKKEKQYTQGWTLMNEPLWNLYQKAIICYEEYRSRTNSAFLRKVGTSIEAEGCLLEL</sequence>